<reference evidence="1 2" key="1">
    <citation type="journal article" date="2018" name="Sci. Rep.">
        <title>Genomic signatures of local adaptation to the degree of environmental predictability in rotifers.</title>
        <authorList>
            <person name="Franch-Gras L."/>
            <person name="Hahn C."/>
            <person name="Garcia-Roger E.M."/>
            <person name="Carmona M.J."/>
            <person name="Serra M."/>
            <person name="Gomez A."/>
        </authorList>
    </citation>
    <scope>NUCLEOTIDE SEQUENCE [LARGE SCALE GENOMIC DNA]</scope>
    <source>
        <strain evidence="1">HYR1</strain>
    </source>
</reference>
<gene>
    <name evidence="1" type="ORF">BpHYR1_032427</name>
</gene>
<name>A0A3M7T2M6_BRAPC</name>
<evidence type="ECO:0000313" key="1">
    <source>
        <dbReference type="EMBL" id="RNA42149.1"/>
    </source>
</evidence>
<dbReference type="AlphaFoldDB" id="A0A3M7T2M6"/>
<organism evidence="1 2">
    <name type="scientific">Brachionus plicatilis</name>
    <name type="common">Marine rotifer</name>
    <name type="synonym">Brachionus muelleri</name>
    <dbReference type="NCBI Taxonomy" id="10195"/>
    <lineage>
        <taxon>Eukaryota</taxon>
        <taxon>Metazoa</taxon>
        <taxon>Spiralia</taxon>
        <taxon>Gnathifera</taxon>
        <taxon>Rotifera</taxon>
        <taxon>Eurotatoria</taxon>
        <taxon>Monogononta</taxon>
        <taxon>Pseudotrocha</taxon>
        <taxon>Ploima</taxon>
        <taxon>Brachionidae</taxon>
        <taxon>Brachionus</taxon>
    </lineage>
</organism>
<protein>
    <submittedName>
        <fullName evidence="1">Uncharacterized protein</fullName>
    </submittedName>
</protein>
<dbReference type="EMBL" id="REGN01000410">
    <property type="protein sequence ID" value="RNA42149.1"/>
    <property type="molecule type" value="Genomic_DNA"/>
</dbReference>
<accession>A0A3M7T2M6</accession>
<dbReference type="Proteomes" id="UP000276133">
    <property type="component" value="Unassembled WGS sequence"/>
</dbReference>
<keyword evidence="2" id="KW-1185">Reference proteome</keyword>
<proteinExistence type="predicted"/>
<sequence length="82" mass="9546">MKAKKTSIRSQKHDLPMHWLELLCSTGLLLRQKRQHEPNHPDFLPSTQLNESNKFLANISDVRKIYMNGTELFGEMDCHLAI</sequence>
<evidence type="ECO:0000313" key="2">
    <source>
        <dbReference type="Proteomes" id="UP000276133"/>
    </source>
</evidence>
<comment type="caution">
    <text evidence="1">The sequence shown here is derived from an EMBL/GenBank/DDBJ whole genome shotgun (WGS) entry which is preliminary data.</text>
</comment>